<reference evidence="2 3" key="1">
    <citation type="submission" date="2021-02" db="EMBL/GenBank/DDBJ databases">
        <title>Whole genome sequencing of Streptomyces actuosus VRA1.</title>
        <authorList>
            <person name="Sen G."/>
            <person name="Sen A."/>
        </authorList>
    </citation>
    <scope>NUCLEOTIDE SEQUENCE [LARGE SCALE GENOMIC DNA]</scope>
    <source>
        <strain evidence="2 3">VRA1</strain>
    </source>
</reference>
<dbReference type="EMBL" id="JAFFZS010000001">
    <property type="protein sequence ID" value="MBN0042560.1"/>
    <property type="molecule type" value="Genomic_DNA"/>
</dbReference>
<evidence type="ECO:0000313" key="2">
    <source>
        <dbReference type="EMBL" id="MBN0042560.1"/>
    </source>
</evidence>
<name>A0ABS2VHJ5_STRAS</name>
<protein>
    <recommendedName>
        <fullName evidence="4">Transposase</fullName>
    </recommendedName>
</protein>
<dbReference type="Proteomes" id="UP000788262">
    <property type="component" value="Unassembled WGS sequence"/>
</dbReference>
<feature type="region of interest" description="Disordered" evidence="1">
    <location>
        <begin position="28"/>
        <end position="54"/>
    </location>
</feature>
<gene>
    <name evidence="2" type="ORF">JS756_00220</name>
</gene>
<keyword evidence="3" id="KW-1185">Reference proteome</keyword>
<organism evidence="2 3">
    <name type="scientific">Streptomyces actuosus</name>
    <dbReference type="NCBI Taxonomy" id="1885"/>
    <lineage>
        <taxon>Bacteria</taxon>
        <taxon>Bacillati</taxon>
        <taxon>Actinomycetota</taxon>
        <taxon>Actinomycetes</taxon>
        <taxon>Kitasatosporales</taxon>
        <taxon>Streptomycetaceae</taxon>
        <taxon>Streptomyces</taxon>
    </lineage>
</organism>
<feature type="compositionally biased region" description="Basic and acidic residues" evidence="1">
    <location>
        <begin position="45"/>
        <end position="54"/>
    </location>
</feature>
<evidence type="ECO:0000313" key="3">
    <source>
        <dbReference type="Proteomes" id="UP000788262"/>
    </source>
</evidence>
<accession>A0ABS2VHJ5</accession>
<sequence length="54" mass="5695">MVRTRGSILDEEWPAVRAIIELRLAAGRSPMPLGGTPGGPGAQPHGHDERLVPA</sequence>
<evidence type="ECO:0000256" key="1">
    <source>
        <dbReference type="SAM" id="MobiDB-lite"/>
    </source>
</evidence>
<proteinExistence type="predicted"/>
<evidence type="ECO:0008006" key="4">
    <source>
        <dbReference type="Google" id="ProtNLM"/>
    </source>
</evidence>
<comment type="caution">
    <text evidence="2">The sequence shown here is derived from an EMBL/GenBank/DDBJ whole genome shotgun (WGS) entry which is preliminary data.</text>
</comment>